<dbReference type="PANTHER" id="PTHR23169:SF21">
    <property type="entry name" value="EPIPLAKIN"/>
    <property type="match status" value="1"/>
</dbReference>
<reference evidence="7" key="3">
    <citation type="submission" date="2025-09" db="UniProtKB">
        <authorList>
            <consortium name="Ensembl"/>
        </authorList>
    </citation>
    <scope>IDENTIFICATION</scope>
</reference>
<dbReference type="GO" id="GO:0070161">
    <property type="term" value="C:anchoring junction"/>
    <property type="evidence" value="ECO:0007669"/>
    <property type="project" value="UniProtKB-SubCell"/>
</dbReference>
<evidence type="ECO:0000256" key="5">
    <source>
        <dbReference type="ARBA" id="ARBA00022949"/>
    </source>
</evidence>
<dbReference type="GO" id="GO:0005198">
    <property type="term" value="F:structural molecule activity"/>
    <property type="evidence" value="ECO:0007669"/>
    <property type="project" value="TreeGrafter"/>
</dbReference>
<dbReference type="GO" id="GO:0005882">
    <property type="term" value="C:intermediate filament"/>
    <property type="evidence" value="ECO:0007669"/>
    <property type="project" value="TreeGrafter"/>
</dbReference>
<evidence type="ECO:0000313" key="8">
    <source>
        <dbReference type="Proteomes" id="UP000694580"/>
    </source>
</evidence>
<keyword evidence="5" id="KW-0965">Cell junction</keyword>
<accession>A0AAY4E870</accession>
<dbReference type="GO" id="GO:0042060">
    <property type="term" value="P:wound healing"/>
    <property type="evidence" value="ECO:0007669"/>
    <property type="project" value="TreeGrafter"/>
</dbReference>
<keyword evidence="3" id="KW-0597">Phosphoprotein</keyword>
<evidence type="ECO:0000313" key="7">
    <source>
        <dbReference type="Ensembl" id="ENSDCDP00010053141.1"/>
    </source>
</evidence>
<evidence type="ECO:0008006" key="9">
    <source>
        <dbReference type="Google" id="ProtNLM"/>
    </source>
</evidence>
<sequence>MKSTATKKEPSNGAVAGVLLENSKDKLTIYEALKKRLLKAATCLALLEAQAATGGIIDPINNLKLPVEEAVRKGIVGAEMKEKLLSAERAIRGYTDPYTNRTISVYQAIQKDVIPKDHGVRLLEAQITTKGIYDPVDQKYISVALACEQGHLEKDLLAGQTEALRVFYNPTSQENLTYTELRGKCTVDPETNLLLLPVGITFKGLRRGVSSIKLLESKIIDNDTYASLQIGKTSTQDVMLLETVKEYLEGKGSIAGVAVLSSDEKMSIYEATKKNLIMPGTALILLEAQAATGFMIDPVKNKLFSVDDAVKSKLVGPEYHAKLLSAEQAVTGYRDPYTGNTLSLFQALSKELIVKEHGIRLLEAQIATGGIIDPINSVRVPVDVAFEKGLFDKEMHAILKDPGDDTKGFFDPNSKKNLTYLQLMEHCVIDPATGLCLLPLQKSGNLSNSFIEYKTKLTFKDVKVKVACGKYKGMTPSLWELLMSEYFGEQQRKDIIQQYKKATLTLDMVTAKVLEMIEHSVKTTKVTFHGIREKVTPKQLLDADIITEETFQEINEGKKSAKDVTEEETVQTYLQGKSSIAGVLLPDSQIMTIYQAQRKGKLRPGTTLILLEAQAATGFIIDPVSNRRFSVDDAVKANIVGPELHAKLCYAEKAVTGYKDPWTGGSLSLFQAMQKGFILQDHGIRLLEAQIATGGIIDPINSLRIPPHIAYQRGYFDKGMNQVLCDPTDDTKGFFDPNTDENLTYMQLMSRCVLDPATGLYLLPLKGKDYRTTVQEKTKEIFQAKYVPVKYGRFKNKQVTLWDLLNSEYLSEDKRQELIVMYKRKQITTEQIITIIVEIVETKEIAQQAEHNFESLRGYVSSLDLLKLKIIEEATYKALLDGKLKHEDILEMEAVKRYLCGTSCVAGVVLKSSNQKMSLYEAKKKNLLTPGTTLNLLEAQAATGFIIDPVLSKKLTVEEALKQKVIGPELYEKLRTAEKAVTGYEDPYTGKKISLFQAMEKGLILKQHGIRLLEAQIATGGIIDPLKTLHLPIEVAYALGYFDAQMKEILEDPKDDTKGFLDPNTQQNRTYKEMTDLCIKDEATGFLLLPITDKKAAQGEQNILSYNKMQKELENRNVAMSQGPYSGKTVSLWELIHSGYFTDEQRQQFFEKYQAKLMTIEDLTTMVTSVIKRFEQNKATQHTSMGLRRPVSAEQLFISKIIDSKTLQDVQEGKLQLDNVTKQESVKRYLKGTGSIAGLQVLPSKEVLSIYEAKIQELICPDTAMILLENQTATGFVINPITNKSLTVDEAVKQKVIGPDLHEHLLSVERAVTGYTDPYTDQTISLFEAMKTNLILRSNGLRLLDAQIATGGIIDPHNSHRLPVDIAKKNGYIDEETLQTLSKPPDDIKCFPHPETKENLTYLQLRECCVKDPETGLLLLPVHKSKKEKIHTDNESEMALKNKSLMVDTGKFAGKRVTLWDVLFSDSISTEKRKQLIEDLRAKKVTLDEIGSIVTAIITEETSNKHKYKGLRRQVSASELFESKIISKEMLGKLMHNEITDKELNEMKSVQQYLGATNCIAGIFIQSTKQTMSINQAKNKGLLTPGTSLVLLEAQAATGFVIDPVKNKKLSVEEAVSAGVVGVEWKDKLLSAERAVTGYTDPYTGKTISLFQALKKDLIVKDHGVRLLEAQIATGGIIDPVYSHRVPVEVAYQRGYFDQEMNQILSDPSDDTKGFFDPNTKENLTYLQLIERCVRDPNTGLNLLVIAQKGEFYFFVTTITTTTTVNTTEFQGIRKSVTASELLNSKIIDENLFKELSAGKVTVDEVSNLDSVRNYLRGTCSIAGVFIQSTKQTMSINQAKNKGLLTPGTSLVLLEAQAATGFVIDPVKNKKLSVEEAVSAGVVGVEWKDKLLSAERAVTGYTDPYTGKTISLFQALKKDLIVKDHERCVRDPNTDFAQRFKSGSITIEQFTELVLKSIQEKVGHFTSTTSTDSKTEKQVTTITTTTTVNTTEFQGIRKSVTASELLNSKIIDENLFKELSAGKVTVDEVSNLDSVPERAVTALKKDLIVKDHGVRLLEAQIATGGIIDPVYSHRVPVEVAYQRGYFDQEMNQILSDPSDDTKGFFDPNTKENLTYLQLIERCVRDPNTGLNLLVIAQKGCFGRCSWSGMEGQTAFSREGSDRLH</sequence>
<dbReference type="InterPro" id="IPR001101">
    <property type="entry name" value="Plectin_repeat"/>
</dbReference>
<keyword evidence="8" id="KW-1185">Reference proteome</keyword>
<proteinExistence type="inferred from homology"/>
<dbReference type="Proteomes" id="UP000694580">
    <property type="component" value="Chromosome 20"/>
</dbReference>
<name>A0AAY4E870_9TELE</name>
<dbReference type="GeneTree" id="ENSGT00940000162855"/>
<evidence type="ECO:0000256" key="3">
    <source>
        <dbReference type="ARBA" id="ARBA00022553"/>
    </source>
</evidence>
<comment type="subcellular location">
    <subcellularLocation>
        <location evidence="1">Cell junction</location>
    </subcellularLocation>
</comment>
<dbReference type="SMART" id="SM00250">
    <property type="entry name" value="PLEC"/>
    <property type="match status" value="32"/>
</dbReference>
<gene>
    <name evidence="7" type="primary">EPPK1</name>
</gene>
<dbReference type="Ensembl" id="ENSDCDT00010063637.1">
    <property type="protein sequence ID" value="ENSDCDP00010053141.1"/>
    <property type="gene ID" value="ENSDCDG00010030911.1"/>
</dbReference>
<dbReference type="FunFam" id="3.90.1290.10:FF:000001">
    <property type="entry name" value="Plectin a"/>
    <property type="match status" value="7"/>
</dbReference>
<reference evidence="7 8" key="1">
    <citation type="submission" date="2020-06" db="EMBL/GenBank/DDBJ databases">
        <authorList>
            <consortium name="Wellcome Sanger Institute Data Sharing"/>
        </authorList>
    </citation>
    <scope>NUCLEOTIDE SEQUENCE [LARGE SCALE GENOMIC DNA]</scope>
</reference>
<evidence type="ECO:0000256" key="4">
    <source>
        <dbReference type="ARBA" id="ARBA00022737"/>
    </source>
</evidence>
<evidence type="ECO:0000256" key="2">
    <source>
        <dbReference type="ARBA" id="ARBA00009109"/>
    </source>
</evidence>
<evidence type="ECO:0000256" key="6">
    <source>
        <dbReference type="ARBA" id="ARBA00023054"/>
    </source>
</evidence>
<comment type="similarity">
    <text evidence="2">Belongs to the plakin or cytolinker family.</text>
</comment>
<dbReference type="Gene3D" id="3.90.1290.10">
    <property type="entry name" value="Plakin repeat"/>
    <property type="match status" value="9"/>
</dbReference>
<dbReference type="GO" id="GO:0045104">
    <property type="term" value="P:intermediate filament cytoskeleton organization"/>
    <property type="evidence" value="ECO:0007669"/>
    <property type="project" value="InterPro"/>
</dbReference>
<organism evidence="7 8">
    <name type="scientific">Denticeps clupeoides</name>
    <name type="common">denticle herring</name>
    <dbReference type="NCBI Taxonomy" id="299321"/>
    <lineage>
        <taxon>Eukaryota</taxon>
        <taxon>Metazoa</taxon>
        <taxon>Chordata</taxon>
        <taxon>Craniata</taxon>
        <taxon>Vertebrata</taxon>
        <taxon>Euteleostomi</taxon>
        <taxon>Actinopterygii</taxon>
        <taxon>Neopterygii</taxon>
        <taxon>Teleostei</taxon>
        <taxon>Clupei</taxon>
        <taxon>Clupeiformes</taxon>
        <taxon>Denticipitoidei</taxon>
        <taxon>Denticipitidae</taxon>
        <taxon>Denticeps</taxon>
    </lineage>
</organism>
<reference evidence="7" key="2">
    <citation type="submission" date="2025-08" db="UniProtKB">
        <authorList>
            <consortium name="Ensembl"/>
        </authorList>
    </citation>
    <scope>IDENTIFICATION</scope>
</reference>
<dbReference type="Pfam" id="PF00681">
    <property type="entry name" value="Plectin"/>
    <property type="match status" value="14"/>
</dbReference>
<dbReference type="InterPro" id="IPR035915">
    <property type="entry name" value="Plakin_repeat_sf"/>
</dbReference>
<evidence type="ECO:0000256" key="1">
    <source>
        <dbReference type="ARBA" id="ARBA00004282"/>
    </source>
</evidence>
<dbReference type="GO" id="GO:0005737">
    <property type="term" value="C:cytoplasm"/>
    <property type="evidence" value="ECO:0007669"/>
    <property type="project" value="TreeGrafter"/>
</dbReference>
<dbReference type="GO" id="GO:0016020">
    <property type="term" value="C:membrane"/>
    <property type="evidence" value="ECO:0007669"/>
    <property type="project" value="TreeGrafter"/>
</dbReference>
<dbReference type="SUPFAM" id="SSF75399">
    <property type="entry name" value="Plakin repeat"/>
    <property type="match status" value="8"/>
</dbReference>
<keyword evidence="4" id="KW-0677">Repeat</keyword>
<keyword evidence="6" id="KW-0175">Coiled coil</keyword>
<dbReference type="PANTHER" id="PTHR23169">
    <property type="entry name" value="ENVOPLAKIN"/>
    <property type="match status" value="1"/>
</dbReference>
<dbReference type="InterPro" id="IPR043197">
    <property type="entry name" value="Plakin"/>
</dbReference>
<protein>
    <recommendedName>
        <fullName evidence="9">Epiplakin</fullName>
    </recommendedName>
</protein>